<reference evidence="1 2" key="1">
    <citation type="submission" date="2024-01" db="EMBL/GenBank/DDBJ databases">
        <title>The genomes of 5 underutilized Papilionoideae crops provide insights into root nodulation and disease resistanc.</title>
        <authorList>
            <person name="Yuan L."/>
        </authorList>
    </citation>
    <scope>NUCLEOTIDE SEQUENCE [LARGE SCALE GENOMIC DNA]</scope>
    <source>
        <strain evidence="1">ZHUSHIDOU_FW_LH</strain>
        <tissue evidence="1">Leaf</tissue>
    </source>
</reference>
<dbReference type="AlphaFoldDB" id="A0AAN9E1R0"/>
<proteinExistence type="predicted"/>
<keyword evidence="2" id="KW-1185">Reference proteome</keyword>
<gene>
    <name evidence="1" type="ORF">RIF29_39404</name>
</gene>
<accession>A0AAN9E1R0</accession>
<protein>
    <submittedName>
        <fullName evidence="1">Uncharacterized protein</fullName>
    </submittedName>
</protein>
<comment type="caution">
    <text evidence="1">The sequence shown here is derived from an EMBL/GenBank/DDBJ whole genome shotgun (WGS) entry which is preliminary data.</text>
</comment>
<dbReference type="Proteomes" id="UP001372338">
    <property type="component" value="Unassembled WGS sequence"/>
</dbReference>
<name>A0AAN9E1R0_CROPI</name>
<evidence type="ECO:0000313" key="1">
    <source>
        <dbReference type="EMBL" id="KAK7244580.1"/>
    </source>
</evidence>
<organism evidence="1 2">
    <name type="scientific">Crotalaria pallida</name>
    <name type="common">Smooth rattlebox</name>
    <name type="synonym">Crotalaria striata</name>
    <dbReference type="NCBI Taxonomy" id="3830"/>
    <lineage>
        <taxon>Eukaryota</taxon>
        <taxon>Viridiplantae</taxon>
        <taxon>Streptophyta</taxon>
        <taxon>Embryophyta</taxon>
        <taxon>Tracheophyta</taxon>
        <taxon>Spermatophyta</taxon>
        <taxon>Magnoliopsida</taxon>
        <taxon>eudicotyledons</taxon>
        <taxon>Gunneridae</taxon>
        <taxon>Pentapetalae</taxon>
        <taxon>rosids</taxon>
        <taxon>fabids</taxon>
        <taxon>Fabales</taxon>
        <taxon>Fabaceae</taxon>
        <taxon>Papilionoideae</taxon>
        <taxon>50 kb inversion clade</taxon>
        <taxon>genistoids sensu lato</taxon>
        <taxon>core genistoids</taxon>
        <taxon>Crotalarieae</taxon>
        <taxon>Crotalaria</taxon>
    </lineage>
</organism>
<dbReference type="EMBL" id="JAYWIO010000008">
    <property type="protein sequence ID" value="KAK7244580.1"/>
    <property type="molecule type" value="Genomic_DNA"/>
</dbReference>
<evidence type="ECO:0000313" key="2">
    <source>
        <dbReference type="Proteomes" id="UP001372338"/>
    </source>
</evidence>
<sequence length="125" mass="14060">MMSRLESSPLNHPLHHGKKSLINGTMFARVHWVFGNGMTTRFWSDSFLTSFTYRKFLRLVIQPSSGFSASSSRISMGASSSQSSGFVAVGFGSEFSHYHLSPRVSYHQDQGSLGRDKSRLKILRR</sequence>